<dbReference type="Gene3D" id="3.40.50.1820">
    <property type="entry name" value="alpha/beta hydrolase"/>
    <property type="match status" value="1"/>
</dbReference>
<dbReference type="GO" id="GO:0004301">
    <property type="term" value="F:epoxide hydrolase activity"/>
    <property type="evidence" value="ECO:0007669"/>
    <property type="project" value="TreeGrafter"/>
</dbReference>
<feature type="chain" id="PRO_5034865276" description="Epoxide hydrolase N-terminal domain-containing protein" evidence="3">
    <location>
        <begin position="21"/>
        <end position="143"/>
    </location>
</feature>
<feature type="non-terminal residue" evidence="5">
    <location>
        <position position="1"/>
    </location>
</feature>
<evidence type="ECO:0000256" key="3">
    <source>
        <dbReference type="SAM" id="SignalP"/>
    </source>
</evidence>
<organism evidence="5 6">
    <name type="scientific">Rhizoctonia solani</name>
    <dbReference type="NCBI Taxonomy" id="456999"/>
    <lineage>
        <taxon>Eukaryota</taxon>
        <taxon>Fungi</taxon>
        <taxon>Dikarya</taxon>
        <taxon>Basidiomycota</taxon>
        <taxon>Agaricomycotina</taxon>
        <taxon>Agaricomycetes</taxon>
        <taxon>Cantharellales</taxon>
        <taxon>Ceratobasidiaceae</taxon>
        <taxon>Rhizoctonia</taxon>
    </lineage>
</organism>
<accession>A0A8H3GHD4</accession>
<sequence length="143" mass="16206">MRVFSSLAVILSLFSGTTLGYDVNPFEIRLNSEASRMKMLVQQTRLPKTSVLGDSGSGVDLSWLRARQTDWSENFDWEKEQRKMNQFNHSTVEIGNMTLHFIHQRSPDLNAIPLLLTHGWPGSFHEFREVIGPLSNAGNQSTT</sequence>
<evidence type="ECO:0000256" key="2">
    <source>
        <dbReference type="ARBA" id="ARBA00022801"/>
    </source>
</evidence>
<protein>
    <recommendedName>
        <fullName evidence="4">Epoxide hydrolase N-terminal domain-containing protein</fullName>
    </recommendedName>
</protein>
<feature type="signal peptide" evidence="3">
    <location>
        <begin position="1"/>
        <end position="20"/>
    </location>
</feature>
<dbReference type="EMBL" id="CAJMWW010000170">
    <property type="protein sequence ID" value="CAE6454093.1"/>
    <property type="molecule type" value="Genomic_DNA"/>
</dbReference>
<evidence type="ECO:0000313" key="5">
    <source>
        <dbReference type="EMBL" id="CAE6454093.1"/>
    </source>
</evidence>
<feature type="domain" description="Epoxide hydrolase N-terminal" evidence="4">
    <location>
        <begin position="24"/>
        <end position="127"/>
    </location>
</feature>
<name>A0A8H3GHD4_9AGAM</name>
<evidence type="ECO:0000256" key="1">
    <source>
        <dbReference type="ARBA" id="ARBA00010088"/>
    </source>
</evidence>
<dbReference type="Pfam" id="PF06441">
    <property type="entry name" value="EHN"/>
    <property type="match status" value="1"/>
</dbReference>
<keyword evidence="3" id="KW-0732">Signal</keyword>
<proteinExistence type="inferred from homology"/>
<dbReference type="InterPro" id="IPR029058">
    <property type="entry name" value="AB_hydrolase_fold"/>
</dbReference>
<gene>
    <name evidence="5" type="ORF">RDB_LOCUS133034</name>
</gene>
<evidence type="ECO:0000313" key="6">
    <source>
        <dbReference type="Proteomes" id="UP000663841"/>
    </source>
</evidence>
<evidence type="ECO:0000259" key="4">
    <source>
        <dbReference type="Pfam" id="PF06441"/>
    </source>
</evidence>
<reference evidence="5" key="1">
    <citation type="submission" date="2021-01" db="EMBL/GenBank/DDBJ databases">
        <authorList>
            <person name="Kaushik A."/>
        </authorList>
    </citation>
    <scope>NUCLEOTIDE SEQUENCE</scope>
    <source>
        <strain evidence="5">AG3-T5</strain>
    </source>
</reference>
<dbReference type="SUPFAM" id="SSF53474">
    <property type="entry name" value="alpha/beta-Hydrolases"/>
    <property type="match status" value="1"/>
</dbReference>
<keyword evidence="2" id="KW-0378">Hydrolase</keyword>
<comment type="caution">
    <text evidence="5">The sequence shown here is derived from an EMBL/GenBank/DDBJ whole genome shotgun (WGS) entry which is preliminary data.</text>
</comment>
<dbReference type="PANTHER" id="PTHR21661:SF79">
    <property type="entry name" value="EPOXIDE HYDROLASE"/>
    <property type="match status" value="1"/>
</dbReference>
<dbReference type="GO" id="GO:0097176">
    <property type="term" value="P:epoxide metabolic process"/>
    <property type="evidence" value="ECO:0007669"/>
    <property type="project" value="TreeGrafter"/>
</dbReference>
<dbReference type="Proteomes" id="UP000663841">
    <property type="component" value="Unassembled WGS sequence"/>
</dbReference>
<comment type="similarity">
    <text evidence="1">Belongs to the peptidase S33 family.</text>
</comment>
<dbReference type="InterPro" id="IPR010497">
    <property type="entry name" value="Epoxide_hydro_N"/>
</dbReference>
<dbReference type="AlphaFoldDB" id="A0A8H3GHD4"/>
<dbReference type="PANTHER" id="PTHR21661">
    <property type="entry name" value="EPOXIDE HYDROLASE 1-RELATED"/>
    <property type="match status" value="1"/>
</dbReference>